<protein>
    <recommendedName>
        <fullName evidence="3">DUF8017 domain-containing protein</fullName>
    </recommendedName>
</protein>
<feature type="region of interest" description="Disordered" evidence="1">
    <location>
        <begin position="56"/>
        <end position="88"/>
    </location>
</feature>
<feature type="domain" description="DUF8017" evidence="3">
    <location>
        <begin position="88"/>
        <end position="276"/>
    </location>
</feature>
<feature type="compositionally biased region" description="Low complexity" evidence="1">
    <location>
        <begin position="60"/>
        <end position="79"/>
    </location>
</feature>
<reference evidence="4" key="2">
    <citation type="submission" date="2020-09" db="EMBL/GenBank/DDBJ databases">
        <authorList>
            <person name="Sun Q."/>
            <person name="Ohkuma M."/>
        </authorList>
    </citation>
    <scope>NUCLEOTIDE SEQUENCE</scope>
    <source>
        <strain evidence="4">JCM 4633</strain>
    </source>
</reference>
<keyword evidence="2" id="KW-0812">Transmembrane</keyword>
<evidence type="ECO:0000256" key="1">
    <source>
        <dbReference type="SAM" id="MobiDB-lite"/>
    </source>
</evidence>
<evidence type="ECO:0000256" key="2">
    <source>
        <dbReference type="SAM" id="Phobius"/>
    </source>
</evidence>
<dbReference type="InterPro" id="IPR058330">
    <property type="entry name" value="DUF8017"/>
</dbReference>
<dbReference type="Pfam" id="PF26056">
    <property type="entry name" value="DUF8017"/>
    <property type="match status" value="1"/>
</dbReference>
<evidence type="ECO:0000313" key="4">
    <source>
        <dbReference type="EMBL" id="GHC55811.1"/>
    </source>
</evidence>
<keyword evidence="2" id="KW-1133">Transmembrane helix</keyword>
<dbReference type="Proteomes" id="UP000646244">
    <property type="component" value="Unassembled WGS sequence"/>
</dbReference>
<dbReference type="EMBL" id="BMVB01000011">
    <property type="protein sequence ID" value="GHC55811.1"/>
    <property type="molecule type" value="Genomic_DNA"/>
</dbReference>
<evidence type="ECO:0000313" key="5">
    <source>
        <dbReference type="Proteomes" id="UP000646244"/>
    </source>
</evidence>
<evidence type="ECO:0000259" key="3">
    <source>
        <dbReference type="Pfam" id="PF26056"/>
    </source>
</evidence>
<organism evidence="4 5">
    <name type="scientific">Streptomyces cinnamoneus</name>
    <name type="common">Streptoverticillium cinnamoneum</name>
    <dbReference type="NCBI Taxonomy" id="53446"/>
    <lineage>
        <taxon>Bacteria</taxon>
        <taxon>Bacillati</taxon>
        <taxon>Actinomycetota</taxon>
        <taxon>Actinomycetes</taxon>
        <taxon>Kitasatosporales</taxon>
        <taxon>Streptomycetaceae</taxon>
        <taxon>Streptomyces</taxon>
        <taxon>Streptomyces cinnamoneus group</taxon>
    </lineage>
</organism>
<feature type="transmembrane region" description="Helical" evidence="2">
    <location>
        <begin position="28"/>
        <end position="50"/>
    </location>
</feature>
<sequence>MWPEQQPNPYQQPAQEPGPRDDGGRRTAVVSVVLAGVVVIACGVTGYVVLSGDGTKDEAGPGPTASASSRPAAPSPSGDARGGDGYPEPVVPGWKVVVNPQRGIAFDVPPDWDRKSVDWASYVSEQDDPDGEAIVGFLAPAILKEEWCRSGSDSTMHLAAAGSRGEIGAKNTDDAARRNAGLWIYGGYTQPDKKKIKTSAAEPFTTRSGLTGSLATSYSTGLEKTGKCDYNGKATAFAFKDAHGDFASWTFHGVKGVVEEVPDATVRKILSTVRLTGAPSER</sequence>
<feature type="compositionally biased region" description="Polar residues" evidence="1">
    <location>
        <begin position="1"/>
        <end position="14"/>
    </location>
</feature>
<comment type="caution">
    <text evidence="4">The sequence shown here is derived from an EMBL/GenBank/DDBJ whole genome shotgun (WGS) entry which is preliminary data.</text>
</comment>
<name>A0A918WKJ5_STRCJ</name>
<feature type="region of interest" description="Disordered" evidence="1">
    <location>
        <begin position="1"/>
        <end position="25"/>
    </location>
</feature>
<gene>
    <name evidence="4" type="ORF">GCM10010507_35340</name>
</gene>
<dbReference type="AlphaFoldDB" id="A0A918WKJ5"/>
<reference evidence="4" key="1">
    <citation type="journal article" date="2014" name="Int. J. Syst. Evol. Microbiol.">
        <title>Complete genome sequence of Corynebacterium casei LMG S-19264T (=DSM 44701T), isolated from a smear-ripened cheese.</title>
        <authorList>
            <consortium name="US DOE Joint Genome Institute (JGI-PGF)"/>
            <person name="Walter F."/>
            <person name="Albersmeier A."/>
            <person name="Kalinowski J."/>
            <person name="Ruckert C."/>
        </authorList>
    </citation>
    <scope>NUCLEOTIDE SEQUENCE</scope>
    <source>
        <strain evidence="4">JCM 4633</strain>
    </source>
</reference>
<accession>A0A918WKJ5</accession>
<dbReference type="RefSeq" id="WP_190110789.1">
    <property type="nucleotide sequence ID" value="NZ_BMVB01000011.1"/>
</dbReference>
<proteinExistence type="predicted"/>
<keyword evidence="2" id="KW-0472">Membrane</keyword>